<gene>
    <name evidence="1" type="ORF">SAMEA44547418_00464</name>
</gene>
<protein>
    <submittedName>
        <fullName evidence="1">Uncharacterized protein</fullName>
    </submittedName>
</protein>
<organism evidence="1 2">
    <name type="scientific">Veillonella rodentium</name>
    <dbReference type="NCBI Taxonomy" id="248315"/>
    <lineage>
        <taxon>Bacteria</taxon>
        <taxon>Bacillati</taxon>
        <taxon>Bacillota</taxon>
        <taxon>Negativicutes</taxon>
        <taxon>Veillonellales</taxon>
        <taxon>Veillonellaceae</taxon>
        <taxon>Veillonella</taxon>
    </lineage>
</organism>
<evidence type="ECO:0000313" key="2">
    <source>
        <dbReference type="Proteomes" id="UP000214973"/>
    </source>
</evidence>
<keyword evidence="2" id="KW-1185">Reference proteome</keyword>
<name>A0A239YLL5_9FIRM</name>
<reference evidence="1 2" key="1">
    <citation type="submission" date="2017-06" db="EMBL/GenBank/DDBJ databases">
        <authorList>
            <consortium name="Pathogen Informatics"/>
        </authorList>
    </citation>
    <scope>NUCLEOTIDE SEQUENCE [LARGE SCALE GENOMIC DNA]</scope>
    <source>
        <strain evidence="1 2">NCTC12018</strain>
    </source>
</reference>
<accession>A0A239YLL5</accession>
<dbReference type="KEGG" id="vrm:44547418_00464"/>
<dbReference type="EMBL" id="LT906470">
    <property type="protein sequence ID" value="SNV59333.1"/>
    <property type="molecule type" value="Genomic_DNA"/>
</dbReference>
<dbReference type="Proteomes" id="UP000214973">
    <property type="component" value="Chromosome 1"/>
</dbReference>
<proteinExistence type="predicted"/>
<evidence type="ECO:0000313" key="1">
    <source>
        <dbReference type="EMBL" id="SNV59333.1"/>
    </source>
</evidence>
<sequence length="43" mass="4792">MIVEIILEKKRESVIKTAVGREMSVKTSPGLIIKITLTVHTNN</sequence>
<dbReference type="AlphaFoldDB" id="A0A239YLL5"/>